<sequence>MIVIFYYLLSIFYMICCRKVSYKKLFIVIFSPAFVFVFYVATTLNDPLILVFYQMKSDLVPLLFVLGVVAIINSYAEAEELYYKLIKIILIVGCINVVLIVIQKIFTEWFMIFLQIDDFNNSSRDSGLRLDNVNDSLRAMGSFTSFIASGTLMVLCFIIVNEVKKIKLKTRLILSAMFLSAAIATTYKTAIIGISIYLILKVVLGVFTKGGGTIRNTIVIAYTVIVFTVSAFCFNDYFLYNQLKNTTFHDSAYGSIYIRVKQHNDIFESVEKGNILTGAGIGTNGTEGPKGFKSNSKALDSTYINILSNYGLLGVIIYLAILFFLILYLSIKKNPLGANVSIMLLLYHLDIEFFTNNILMDFPLNLFFYLLIAFSIFYSQSDEKSITEKMQMEVEEC</sequence>
<proteinExistence type="predicted"/>
<feature type="transmembrane region" description="Helical" evidence="1">
    <location>
        <begin position="310"/>
        <end position="331"/>
    </location>
</feature>
<feature type="transmembrane region" description="Helical" evidence="1">
    <location>
        <begin position="136"/>
        <end position="160"/>
    </location>
</feature>
<feature type="transmembrane region" description="Helical" evidence="1">
    <location>
        <begin position="362"/>
        <end position="379"/>
    </location>
</feature>
<accession>A0A193SEX9</accession>
<dbReference type="EMBL" id="LT174588">
    <property type="protein sequence ID" value="CZQ25097.1"/>
    <property type="molecule type" value="Genomic_DNA"/>
</dbReference>
<evidence type="ECO:0000256" key="1">
    <source>
        <dbReference type="SAM" id="Phobius"/>
    </source>
</evidence>
<protein>
    <submittedName>
        <fullName evidence="2">Capsular repeat unit polymerase</fullName>
    </submittedName>
</protein>
<dbReference type="AlphaFoldDB" id="A0A193SEX9"/>
<keyword evidence="1" id="KW-0812">Transmembrane</keyword>
<feature type="transmembrane region" description="Helical" evidence="1">
    <location>
        <begin position="88"/>
        <end position="116"/>
    </location>
</feature>
<gene>
    <name evidence="2" type="primary">wzy</name>
</gene>
<reference evidence="2" key="2">
    <citation type="submission" date="2016-06" db="EMBL/GenBank/DDBJ databases">
        <title>Towards a vaccine: An investigation of Klebsiella pneumoniae surface antigens.</title>
        <authorList>
            <person name="Follador R."/>
            <person name="Heinz E."/>
            <person name="Wyres K.L."/>
            <person name="Ellington M.J."/>
            <person name="Kowarik M."/>
            <person name="Holt K.E."/>
            <person name="Thomson N.R."/>
        </authorList>
    </citation>
    <scope>NUCLEOTIDE SEQUENCE</scope>
    <source>
        <strain evidence="2">1824.0</strain>
    </source>
</reference>
<feature type="transmembrane region" description="Helical" evidence="1">
    <location>
        <begin position="21"/>
        <end position="39"/>
    </location>
</feature>
<feature type="transmembrane region" description="Helical" evidence="1">
    <location>
        <begin position="172"/>
        <end position="199"/>
    </location>
</feature>
<feature type="transmembrane region" description="Helical" evidence="1">
    <location>
        <begin position="59"/>
        <end position="76"/>
    </location>
</feature>
<keyword evidence="1" id="KW-0472">Membrane</keyword>
<organism evidence="2">
    <name type="scientific">Klebsiella pneumoniae</name>
    <dbReference type="NCBI Taxonomy" id="573"/>
    <lineage>
        <taxon>Bacteria</taxon>
        <taxon>Pseudomonadati</taxon>
        <taxon>Pseudomonadota</taxon>
        <taxon>Gammaproteobacteria</taxon>
        <taxon>Enterobacterales</taxon>
        <taxon>Enterobacteriaceae</taxon>
        <taxon>Klebsiella/Raoultella group</taxon>
        <taxon>Klebsiella</taxon>
        <taxon>Klebsiella pneumoniae complex</taxon>
    </lineage>
</organism>
<feature type="transmembrane region" description="Helical" evidence="1">
    <location>
        <begin position="219"/>
        <end position="239"/>
    </location>
</feature>
<keyword evidence="1" id="KW-1133">Transmembrane helix</keyword>
<reference evidence="2" key="1">
    <citation type="submission" date="2016-02" db="EMBL/GenBank/DDBJ databases">
        <authorList>
            <person name="Wen L."/>
            <person name="He K."/>
            <person name="Yang H."/>
        </authorList>
    </citation>
    <scope>NUCLEOTIDE SEQUENCE</scope>
    <source>
        <strain evidence="2">1824.0</strain>
    </source>
</reference>
<name>A0A193SEX9_KLEPN</name>
<evidence type="ECO:0000313" key="2">
    <source>
        <dbReference type="EMBL" id="CZQ25097.1"/>
    </source>
</evidence>